<dbReference type="Proteomes" id="UP001160334">
    <property type="component" value="Unassembled WGS sequence"/>
</dbReference>
<sequence>MRIVKYAIIGIVVLGMFRGYVNWADSEGVDSSNVIRLFETAVNTIADLTYRWIPVVINMVTGGGTTASTPAPPTPAP</sequence>
<dbReference type="EMBL" id="JARXVC010000020">
    <property type="protein sequence ID" value="MDH6284306.1"/>
    <property type="molecule type" value="Genomic_DNA"/>
</dbReference>
<name>A0ABT6MJ03_9NOCA</name>
<evidence type="ECO:0000313" key="2">
    <source>
        <dbReference type="Proteomes" id="UP001160334"/>
    </source>
</evidence>
<proteinExistence type="predicted"/>
<reference evidence="1 2" key="1">
    <citation type="submission" date="2023-04" db="EMBL/GenBank/DDBJ databases">
        <title>Forest soil microbial communities from Buena Vista Peninsula, Colon Province, Panama.</title>
        <authorList>
            <person name="Bouskill N."/>
        </authorList>
    </citation>
    <scope>NUCLEOTIDE SEQUENCE [LARGE SCALE GENOMIC DNA]</scope>
    <source>
        <strain evidence="1 2">CFH S0262</strain>
    </source>
</reference>
<comment type="caution">
    <text evidence="1">The sequence shown here is derived from an EMBL/GenBank/DDBJ whole genome shotgun (WGS) entry which is preliminary data.</text>
</comment>
<dbReference type="RefSeq" id="WP_280763534.1">
    <property type="nucleotide sequence ID" value="NZ_JARXVC010000020.1"/>
</dbReference>
<evidence type="ECO:0000313" key="1">
    <source>
        <dbReference type="EMBL" id="MDH6284306.1"/>
    </source>
</evidence>
<gene>
    <name evidence="1" type="ORF">M2280_005564</name>
</gene>
<keyword evidence="2" id="KW-1185">Reference proteome</keyword>
<accession>A0ABT6MJ03</accession>
<organism evidence="1 2">
    <name type="scientific">Prescottella agglutinans</name>
    <dbReference type="NCBI Taxonomy" id="1644129"/>
    <lineage>
        <taxon>Bacteria</taxon>
        <taxon>Bacillati</taxon>
        <taxon>Actinomycetota</taxon>
        <taxon>Actinomycetes</taxon>
        <taxon>Mycobacteriales</taxon>
        <taxon>Nocardiaceae</taxon>
        <taxon>Prescottella</taxon>
    </lineage>
</organism>
<protein>
    <submittedName>
        <fullName evidence="1">Uncharacterized protein</fullName>
    </submittedName>
</protein>